<dbReference type="EMBL" id="BSPG01000029">
    <property type="protein sequence ID" value="GLS45855.1"/>
    <property type="molecule type" value="Genomic_DNA"/>
</dbReference>
<dbReference type="EMBL" id="JACIDN010000011">
    <property type="protein sequence ID" value="MBB3905319.1"/>
    <property type="molecule type" value="Genomic_DNA"/>
</dbReference>
<reference evidence="4" key="2">
    <citation type="journal article" date="2019" name="Int. J. Syst. Evol. Microbiol.">
        <title>The Global Catalogue of Microorganisms (GCM) 10K type strain sequencing project: providing services to taxonomists for standard genome sequencing and annotation.</title>
        <authorList>
            <consortium name="The Broad Institute Genomics Platform"/>
            <consortium name="The Broad Institute Genome Sequencing Center for Infectious Disease"/>
            <person name="Wu L."/>
            <person name="Ma J."/>
        </authorList>
    </citation>
    <scope>NUCLEOTIDE SEQUENCE [LARGE SCALE GENOMIC DNA]</scope>
    <source>
        <strain evidence="4">NBRC 107710</strain>
    </source>
</reference>
<accession>A0A7W6AP11</accession>
<organism evidence="2 3">
    <name type="scientific">Methylobacterium brachythecii</name>
    <dbReference type="NCBI Taxonomy" id="1176177"/>
    <lineage>
        <taxon>Bacteria</taxon>
        <taxon>Pseudomonadati</taxon>
        <taxon>Pseudomonadota</taxon>
        <taxon>Alphaproteobacteria</taxon>
        <taxon>Hyphomicrobiales</taxon>
        <taxon>Methylobacteriaceae</taxon>
        <taxon>Methylobacterium</taxon>
    </lineage>
</organism>
<keyword evidence="4" id="KW-1185">Reference proteome</keyword>
<reference evidence="1" key="4">
    <citation type="submission" date="2023-01" db="EMBL/GenBank/DDBJ databases">
        <title>Draft genome sequence of Methylobacterium brachythecii strain NBRC 107710.</title>
        <authorList>
            <person name="Sun Q."/>
            <person name="Mori K."/>
        </authorList>
    </citation>
    <scope>NUCLEOTIDE SEQUENCE</scope>
    <source>
        <strain evidence="1">NBRC 107710</strain>
    </source>
</reference>
<gene>
    <name evidence="1" type="ORF">GCM10007884_38460</name>
    <name evidence="2" type="ORF">GGR33_004852</name>
</gene>
<evidence type="ECO:0000313" key="2">
    <source>
        <dbReference type="EMBL" id="MBB3905319.1"/>
    </source>
</evidence>
<dbReference type="RefSeq" id="WP_183512438.1">
    <property type="nucleotide sequence ID" value="NZ_BSPG01000029.1"/>
</dbReference>
<reference evidence="1" key="1">
    <citation type="journal article" date="2014" name="Int. J. Syst. Evol. Microbiol.">
        <title>Complete genome of a new Firmicutes species belonging to the dominant human colonic microbiota ('Ruminococcus bicirculans') reveals two chromosomes and a selective capacity to utilize plant glucans.</title>
        <authorList>
            <consortium name="NISC Comparative Sequencing Program"/>
            <person name="Wegmann U."/>
            <person name="Louis P."/>
            <person name="Goesmann A."/>
            <person name="Henrissat B."/>
            <person name="Duncan S.H."/>
            <person name="Flint H.J."/>
        </authorList>
    </citation>
    <scope>NUCLEOTIDE SEQUENCE</scope>
    <source>
        <strain evidence="1">NBRC 107710</strain>
    </source>
</reference>
<sequence length="122" mass="13180">MSKPTTDTADIAALIEAAEARATCKMGMANARSRFLVRLAREDAEALGICDCLSLCVLERHGTVDLVYSVSNPAGLTASDYREISDEPAEPDAQERTVAYARRNPIGAALDLLRVDLERRAA</sequence>
<proteinExistence type="predicted"/>
<dbReference type="AlphaFoldDB" id="A0A7W6AP11"/>
<evidence type="ECO:0000313" key="1">
    <source>
        <dbReference type="EMBL" id="GLS45855.1"/>
    </source>
</evidence>
<name>A0A7W6AP11_9HYPH</name>
<evidence type="ECO:0000313" key="3">
    <source>
        <dbReference type="Proteomes" id="UP000517759"/>
    </source>
</evidence>
<protein>
    <submittedName>
        <fullName evidence="2">Uncharacterized protein</fullName>
    </submittedName>
</protein>
<evidence type="ECO:0000313" key="4">
    <source>
        <dbReference type="Proteomes" id="UP001156881"/>
    </source>
</evidence>
<comment type="caution">
    <text evidence="2">The sequence shown here is derived from an EMBL/GenBank/DDBJ whole genome shotgun (WGS) entry which is preliminary data.</text>
</comment>
<dbReference type="Proteomes" id="UP000517759">
    <property type="component" value="Unassembled WGS sequence"/>
</dbReference>
<reference evidence="2 3" key="3">
    <citation type="submission" date="2020-08" db="EMBL/GenBank/DDBJ databases">
        <title>Genomic Encyclopedia of Type Strains, Phase IV (KMG-IV): sequencing the most valuable type-strain genomes for metagenomic binning, comparative biology and taxonomic classification.</title>
        <authorList>
            <person name="Goeker M."/>
        </authorList>
    </citation>
    <scope>NUCLEOTIDE SEQUENCE [LARGE SCALE GENOMIC DNA]</scope>
    <source>
        <strain evidence="2 3">DSM 24105</strain>
    </source>
</reference>
<dbReference type="Proteomes" id="UP001156881">
    <property type="component" value="Unassembled WGS sequence"/>
</dbReference>